<evidence type="ECO:0000256" key="1">
    <source>
        <dbReference type="SAM" id="SignalP"/>
    </source>
</evidence>
<dbReference type="EMBL" id="OCNJ01000004">
    <property type="protein sequence ID" value="SOD94829.1"/>
    <property type="molecule type" value="Genomic_DNA"/>
</dbReference>
<dbReference type="Proteomes" id="UP000219621">
    <property type="component" value="Unassembled WGS sequence"/>
</dbReference>
<proteinExistence type="predicted"/>
<organism evidence="2 3">
    <name type="scientific">Caenispirillum bisanense</name>
    <dbReference type="NCBI Taxonomy" id="414052"/>
    <lineage>
        <taxon>Bacteria</taxon>
        <taxon>Pseudomonadati</taxon>
        <taxon>Pseudomonadota</taxon>
        <taxon>Alphaproteobacteria</taxon>
        <taxon>Rhodospirillales</taxon>
        <taxon>Novispirillaceae</taxon>
        <taxon>Caenispirillum</taxon>
    </lineage>
</organism>
<keyword evidence="3" id="KW-1185">Reference proteome</keyword>
<dbReference type="RefSeq" id="WP_097279101.1">
    <property type="nucleotide sequence ID" value="NZ_OCNJ01000004.1"/>
</dbReference>
<keyword evidence="1" id="KW-0732">Signal</keyword>
<reference evidence="3" key="1">
    <citation type="submission" date="2017-09" db="EMBL/GenBank/DDBJ databases">
        <authorList>
            <person name="Varghese N."/>
            <person name="Submissions S."/>
        </authorList>
    </citation>
    <scope>NUCLEOTIDE SEQUENCE [LARGE SCALE GENOMIC DNA]</scope>
    <source>
        <strain evidence="3">USBA 140</strain>
    </source>
</reference>
<sequence length="222" mass="23433">MTLHRSLALATSLAALTAVAAPAVADELNHSALGTTAINVTALDAGSQVVVMRHADTAGSAGGETTAMILTRGGPQGTGGGYATEVDRTDQWEPGALKAEGGDYYTIRPQSPQGGGDPGATRVVRSDTWQPGYLKTEQGDYYMLAPDRRGTDADTEVTVVVDPAWSSAMQTYTVVSGETEGGAETFVQHSDQWQAGFVKDDQQYMRIVHLRDSAPAELLPDF</sequence>
<evidence type="ECO:0000313" key="3">
    <source>
        <dbReference type="Proteomes" id="UP000219621"/>
    </source>
</evidence>
<name>A0A286GI84_9PROT</name>
<feature type="chain" id="PRO_5011973277" evidence="1">
    <location>
        <begin position="21"/>
        <end position="222"/>
    </location>
</feature>
<feature type="signal peptide" evidence="1">
    <location>
        <begin position="1"/>
        <end position="20"/>
    </location>
</feature>
<evidence type="ECO:0000313" key="2">
    <source>
        <dbReference type="EMBL" id="SOD94829.1"/>
    </source>
</evidence>
<gene>
    <name evidence="2" type="ORF">SAMN05421508_104135</name>
</gene>
<protein>
    <submittedName>
        <fullName evidence="2">Uncharacterized protein</fullName>
    </submittedName>
</protein>
<dbReference type="AlphaFoldDB" id="A0A286GI84"/>
<accession>A0A286GI84</accession>